<dbReference type="CDD" id="cd22933">
    <property type="entry name" value="HFD_HFI1"/>
    <property type="match status" value="1"/>
</dbReference>
<feature type="region of interest" description="Disordered" evidence="1">
    <location>
        <begin position="117"/>
        <end position="154"/>
    </location>
</feature>
<organism evidence="2 3">
    <name type="scientific">Oldenlandia corymbosa var. corymbosa</name>
    <dbReference type="NCBI Taxonomy" id="529605"/>
    <lineage>
        <taxon>Eukaryota</taxon>
        <taxon>Viridiplantae</taxon>
        <taxon>Streptophyta</taxon>
        <taxon>Embryophyta</taxon>
        <taxon>Tracheophyta</taxon>
        <taxon>Spermatophyta</taxon>
        <taxon>Magnoliopsida</taxon>
        <taxon>eudicotyledons</taxon>
        <taxon>Gunneridae</taxon>
        <taxon>Pentapetalae</taxon>
        <taxon>asterids</taxon>
        <taxon>lamiids</taxon>
        <taxon>Gentianales</taxon>
        <taxon>Rubiaceae</taxon>
        <taxon>Rubioideae</taxon>
        <taxon>Spermacoceae</taxon>
        <taxon>Hedyotis-Oldenlandia complex</taxon>
        <taxon>Oldenlandia</taxon>
    </lineage>
</organism>
<dbReference type="GO" id="GO:0000124">
    <property type="term" value="C:SAGA complex"/>
    <property type="evidence" value="ECO:0007669"/>
    <property type="project" value="TreeGrafter"/>
</dbReference>
<dbReference type="EMBL" id="OX459123">
    <property type="protein sequence ID" value="CAI9111298.1"/>
    <property type="molecule type" value="Genomic_DNA"/>
</dbReference>
<name>A0AAV1DX70_OLDCO</name>
<dbReference type="AlphaFoldDB" id="A0AAV1DX70"/>
<dbReference type="GO" id="GO:0006357">
    <property type="term" value="P:regulation of transcription by RNA polymerase II"/>
    <property type="evidence" value="ECO:0007669"/>
    <property type="project" value="TreeGrafter"/>
</dbReference>
<protein>
    <submittedName>
        <fullName evidence="2">OLC1v1011488C1</fullName>
    </submittedName>
</protein>
<accession>A0AAV1DX70</accession>
<dbReference type="PANTHER" id="PTHR21277">
    <property type="entry name" value="TRANSCRIPTIONAL ADAPTER 1"/>
    <property type="match status" value="1"/>
</dbReference>
<proteinExistence type="predicted"/>
<dbReference type="InterPro" id="IPR024738">
    <property type="entry name" value="Hfi1/Tada1"/>
</dbReference>
<dbReference type="PANTHER" id="PTHR21277:SF29">
    <property type="entry name" value="TRANSCRIPTIONAL REGULATOR OF RNA POLII, SAGA, SUBUNIT"/>
    <property type="match status" value="1"/>
</dbReference>
<evidence type="ECO:0000313" key="2">
    <source>
        <dbReference type="EMBL" id="CAI9111298.1"/>
    </source>
</evidence>
<dbReference type="GO" id="GO:0003713">
    <property type="term" value="F:transcription coactivator activity"/>
    <property type="evidence" value="ECO:0007669"/>
    <property type="project" value="TreeGrafter"/>
</dbReference>
<reference evidence="2" key="1">
    <citation type="submission" date="2023-03" db="EMBL/GenBank/DDBJ databases">
        <authorList>
            <person name="Julca I."/>
        </authorList>
    </citation>
    <scope>NUCLEOTIDE SEQUENCE</scope>
</reference>
<evidence type="ECO:0000313" key="3">
    <source>
        <dbReference type="Proteomes" id="UP001161247"/>
    </source>
</evidence>
<dbReference type="Pfam" id="PF12767">
    <property type="entry name" value="SAGA-Tad1"/>
    <property type="match status" value="1"/>
</dbReference>
<evidence type="ECO:0000256" key="1">
    <source>
        <dbReference type="SAM" id="MobiDB-lite"/>
    </source>
</evidence>
<sequence>MYSGVRMPGARHFARIDTHELKLHIERKIGPQRSDSYFDLLTKYFSGKLNKAEFDNLCVGLVGRENLSLHNKFLQAILRNACGAKSPPVIGSKREASLNNKLPNGYNRSILHSLGKDVVPQSPRKGRTPAFRDRKVKDRPSPLGPHGKPHNIVGEESSAKVLEEQSATEILSLGSRQQSATEMLSLGSRPPVEVNSVEDGEEVEQAAGSPGTYSRIPVTAPLGISLNIKGPRKVLSHGTSSYLSAETCHFTGVLPDINALKKRLEQKLEIDGLKVTTDCINLLNNGLDAYLKRLIKPCLELASTKSEQKHPHQFQHQGLSVLNGKRPMRYAQNPSSSPLVSALDFRVAMELNPTLLGEDWPIQLEKFCLRPPE</sequence>
<keyword evidence="3" id="KW-1185">Reference proteome</keyword>
<dbReference type="Proteomes" id="UP001161247">
    <property type="component" value="Chromosome 6"/>
</dbReference>
<feature type="compositionally biased region" description="Basic and acidic residues" evidence="1">
    <location>
        <begin position="130"/>
        <end position="140"/>
    </location>
</feature>
<gene>
    <name evidence="2" type="ORF">OLC1_LOCUS18745</name>
</gene>